<evidence type="ECO:0000313" key="2">
    <source>
        <dbReference type="EMBL" id="QJD77323.1"/>
    </source>
</evidence>
<dbReference type="KEGG" id="srho:HH216_01975"/>
<gene>
    <name evidence="2" type="ORF">HH216_01975</name>
</gene>
<feature type="signal peptide" evidence="1">
    <location>
        <begin position="1"/>
        <end position="17"/>
    </location>
</feature>
<protein>
    <submittedName>
        <fullName evidence="2">Uncharacterized protein</fullName>
    </submittedName>
</protein>
<feature type="chain" id="PRO_5029868577" evidence="1">
    <location>
        <begin position="18"/>
        <end position="374"/>
    </location>
</feature>
<name>A0A7L5DJL8_9BACT</name>
<dbReference type="RefSeq" id="WP_169549266.1">
    <property type="nucleotide sequence ID" value="NZ_CP051677.1"/>
</dbReference>
<dbReference type="Proteomes" id="UP000501128">
    <property type="component" value="Chromosome"/>
</dbReference>
<evidence type="ECO:0000313" key="3">
    <source>
        <dbReference type="Proteomes" id="UP000501128"/>
    </source>
</evidence>
<keyword evidence="3" id="KW-1185">Reference proteome</keyword>
<dbReference type="EMBL" id="CP051677">
    <property type="protein sequence ID" value="QJD77323.1"/>
    <property type="molecule type" value="Genomic_DNA"/>
</dbReference>
<proteinExistence type="predicted"/>
<sequence>MRSLTVLLLLIARLTYAQTPIDTLHWQADRRLQLADFHGPAQRGLGGSEFHYQLGYNMQPLLLSRQPAVDAYCLMFRNLSWVSETARNDRTLDYNQVLFDLVELYTRRLKTQLVALRPDRHFREKATRLDYETNADLGREVGQFRAETGGGDEVIPLRDWQQRVARQLSETPELRTVYRQSAVGYGIWAGLTGLIPAGAATQTLNIAPGLTYGLDIAYRQTMLLASMGLHRTSLKSTVYQSGHVWESGLSVRATTFDLALGHVIAESARRRLIPFAGYRQLLITPQNRFDEQYKGYAMTYHLPVVGALLDLTFADNARNRSRIDNRQWFVRTRISYSPLLTNETLTGGLLMVQVGVGSFGRLRRVSYQSVTTNP</sequence>
<dbReference type="AlphaFoldDB" id="A0A7L5DJL8"/>
<reference evidence="2 3" key="1">
    <citation type="submission" date="2020-04" db="EMBL/GenBank/DDBJ databases">
        <title>Genome sequencing of novel species.</title>
        <authorList>
            <person name="Heo J."/>
            <person name="Kim S.-J."/>
            <person name="Kim J.-S."/>
            <person name="Hong S.-B."/>
            <person name="Kwon S.-W."/>
        </authorList>
    </citation>
    <scope>NUCLEOTIDE SEQUENCE [LARGE SCALE GENOMIC DNA]</scope>
    <source>
        <strain evidence="2 3">CJU-R4</strain>
    </source>
</reference>
<keyword evidence="1" id="KW-0732">Signal</keyword>
<accession>A0A7L5DJL8</accession>
<organism evidence="2 3">
    <name type="scientific">Spirosoma rhododendri</name>
    <dbReference type="NCBI Taxonomy" id="2728024"/>
    <lineage>
        <taxon>Bacteria</taxon>
        <taxon>Pseudomonadati</taxon>
        <taxon>Bacteroidota</taxon>
        <taxon>Cytophagia</taxon>
        <taxon>Cytophagales</taxon>
        <taxon>Cytophagaceae</taxon>
        <taxon>Spirosoma</taxon>
    </lineage>
</organism>
<evidence type="ECO:0000256" key="1">
    <source>
        <dbReference type="SAM" id="SignalP"/>
    </source>
</evidence>